<gene>
    <name evidence="1" type="ORF">Tasa_052_015</name>
</gene>
<protein>
    <submittedName>
        <fullName evidence="1">Uncharacterized protein</fullName>
    </submittedName>
</protein>
<keyword evidence="2" id="KW-1185">Reference proteome</keyword>
<reference evidence="1 2" key="1">
    <citation type="submission" date="2012-10" db="EMBL/GenBank/DDBJ databases">
        <title>Genome sequencing of Tanticharoenia sakaeratensis NBRC 103193.</title>
        <authorList>
            <person name="Azuma Y."/>
            <person name="Hadano H."/>
            <person name="Hirakawa H."/>
            <person name="Matsushita K."/>
        </authorList>
    </citation>
    <scope>NUCLEOTIDE SEQUENCE [LARGE SCALE GENOMIC DNA]</scope>
    <source>
        <strain evidence="1 2">NBRC 103193</strain>
    </source>
</reference>
<accession>A0A0D6MPM2</accession>
<sequence>MVGHCLVQAKPRGQAKGCREIDAHRAFNILAHIMSPNSSKIFCRSVRLQTEWWVQGSQPGAIVCRRVPLLRLIAERG</sequence>
<organism evidence="1 2">
    <name type="scientific">Tanticharoenia sakaeratensis NBRC 103193</name>
    <dbReference type="NCBI Taxonomy" id="1231623"/>
    <lineage>
        <taxon>Bacteria</taxon>
        <taxon>Pseudomonadati</taxon>
        <taxon>Pseudomonadota</taxon>
        <taxon>Alphaproteobacteria</taxon>
        <taxon>Acetobacterales</taxon>
        <taxon>Acetobacteraceae</taxon>
        <taxon>Tanticharoenia</taxon>
    </lineage>
</organism>
<evidence type="ECO:0000313" key="2">
    <source>
        <dbReference type="Proteomes" id="UP000032679"/>
    </source>
</evidence>
<dbReference type="Proteomes" id="UP000032679">
    <property type="component" value="Unassembled WGS sequence"/>
</dbReference>
<dbReference type="EMBL" id="BALE01000052">
    <property type="protein sequence ID" value="GAN55652.1"/>
    <property type="molecule type" value="Genomic_DNA"/>
</dbReference>
<dbReference type="AlphaFoldDB" id="A0A0D6MPM2"/>
<comment type="caution">
    <text evidence="1">The sequence shown here is derived from an EMBL/GenBank/DDBJ whole genome shotgun (WGS) entry which is preliminary data.</text>
</comment>
<name>A0A0D6MPM2_9PROT</name>
<evidence type="ECO:0000313" key="1">
    <source>
        <dbReference type="EMBL" id="GAN55652.1"/>
    </source>
</evidence>
<proteinExistence type="predicted"/>